<name>X1CDY8_9ZZZZ</name>
<organism evidence="1">
    <name type="scientific">marine sediment metagenome</name>
    <dbReference type="NCBI Taxonomy" id="412755"/>
    <lineage>
        <taxon>unclassified sequences</taxon>
        <taxon>metagenomes</taxon>
        <taxon>ecological metagenomes</taxon>
    </lineage>
</organism>
<feature type="non-terminal residue" evidence="1">
    <location>
        <position position="1"/>
    </location>
</feature>
<gene>
    <name evidence="1" type="ORF">S01H4_62328</name>
</gene>
<evidence type="ECO:0000313" key="1">
    <source>
        <dbReference type="EMBL" id="GAH05862.1"/>
    </source>
</evidence>
<dbReference type="AlphaFoldDB" id="X1CDY8"/>
<reference evidence="1" key="1">
    <citation type="journal article" date="2014" name="Front. Microbiol.">
        <title>High frequency of phylogenetically diverse reductive dehalogenase-homologous genes in deep subseafloor sedimentary metagenomes.</title>
        <authorList>
            <person name="Kawai M."/>
            <person name="Futagami T."/>
            <person name="Toyoda A."/>
            <person name="Takaki Y."/>
            <person name="Nishi S."/>
            <person name="Hori S."/>
            <person name="Arai W."/>
            <person name="Tsubouchi T."/>
            <person name="Morono Y."/>
            <person name="Uchiyama I."/>
            <person name="Ito T."/>
            <person name="Fujiyama A."/>
            <person name="Inagaki F."/>
            <person name="Takami H."/>
        </authorList>
    </citation>
    <scope>NUCLEOTIDE SEQUENCE</scope>
    <source>
        <strain evidence="1">Expedition CK06-06</strain>
    </source>
</reference>
<dbReference type="EMBL" id="BART01037173">
    <property type="protein sequence ID" value="GAH05862.1"/>
    <property type="molecule type" value="Genomic_DNA"/>
</dbReference>
<comment type="caution">
    <text evidence="1">The sequence shown here is derived from an EMBL/GenBank/DDBJ whole genome shotgun (WGS) entry which is preliminary data.</text>
</comment>
<proteinExistence type="predicted"/>
<accession>X1CDY8</accession>
<sequence>LRMYTKRSKISCIAKSVTNITGGELITIILEILFLA</sequence>
<protein>
    <submittedName>
        <fullName evidence="1">Uncharacterized protein</fullName>
    </submittedName>
</protein>